<feature type="compositionally biased region" description="Basic and acidic residues" evidence="1">
    <location>
        <begin position="39"/>
        <end position="54"/>
    </location>
</feature>
<feature type="compositionally biased region" description="Basic and acidic residues" evidence="1">
    <location>
        <begin position="64"/>
        <end position="75"/>
    </location>
</feature>
<name>A0A8W7PTC6_ANOCL</name>
<evidence type="ECO:0000313" key="2">
    <source>
        <dbReference type="EnsemblMetazoa" id="ACOM036878-PA.1"/>
    </source>
</evidence>
<feature type="compositionally biased region" description="Basic residues" evidence="1">
    <location>
        <begin position="1"/>
        <end position="13"/>
    </location>
</feature>
<feature type="compositionally biased region" description="Basic and acidic residues" evidence="1">
    <location>
        <begin position="14"/>
        <end position="30"/>
    </location>
</feature>
<feature type="compositionally biased region" description="Acidic residues" evidence="1">
    <location>
        <begin position="123"/>
        <end position="137"/>
    </location>
</feature>
<dbReference type="Proteomes" id="UP000075882">
    <property type="component" value="Unassembled WGS sequence"/>
</dbReference>
<feature type="region of interest" description="Disordered" evidence="1">
    <location>
        <begin position="1"/>
        <end position="145"/>
    </location>
</feature>
<accession>A0A8W7PTC6</accession>
<sequence>MQRASRQPRRRADHQRQHPDARDQRQHPFERPLLGVVDRIGDRPVAVERDRAQVQDRGGTAQHVRGEPHLAHVDAELPPAEQRVGDVERQDEYGHRQVRHRQRHDEEVLHDPERLVREHAQYDEDVADDRDDDDERQDEGRTDRFPLWHGQIDAEHGRVERVVRFGAAVEQLGQIGPVRTVVRPEQLAIAVQPERCG</sequence>
<evidence type="ECO:0000256" key="1">
    <source>
        <dbReference type="SAM" id="MobiDB-lite"/>
    </source>
</evidence>
<feature type="compositionally biased region" description="Basic and acidic residues" evidence="1">
    <location>
        <begin position="103"/>
        <end position="122"/>
    </location>
</feature>
<organism evidence="2">
    <name type="scientific">Anopheles coluzzii</name>
    <name type="common">African malaria mosquito</name>
    <dbReference type="NCBI Taxonomy" id="1518534"/>
    <lineage>
        <taxon>Eukaryota</taxon>
        <taxon>Metazoa</taxon>
        <taxon>Ecdysozoa</taxon>
        <taxon>Arthropoda</taxon>
        <taxon>Hexapoda</taxon>
        <taxon>Insecta</taxon>
        <taxon>Pterygota</taxon>
        <taxon>Neoptera</taxon>
        <taxon>Endopterygota</taxon>
        <taxon>Diptera</taxon>
        <taxon>Nematocera</taxon>
        <taxon>Culicoidea</taxon>
        <taxon>Culicidae</taxon>
        <taxon>Anophelinae</taxon>
        <taxon>Anopheles</taxon>
    </lineage>
</organism>
<dbReference type="AlphaFoldDB" id="A0A8W7PTC6"/>
<reference evidence="2" key="1">
    <citation type="submission" date="2022-08" db="UniProtKB">
        <authorList>
            <consortium name="EnsemblMetazoa"/>
        </authorList>
    </citation>
    <scope>IDENTIFICATION</scope>
</reference>
<dbReference type="EnsemblMetazoa" id="ACOM036878-RA">
    <property type="protein sequence ID" value="ACOM036878-PA.1"/>
    <property type="gene ID" value="ACOM036878"/>
</dbReference>
<feature type="compositionally biased region" description="Basic and acidic residues" evidence="1">
    <location>
        <begin position="83"/>
        <end position="95"/>
    </location>
</feature>
<proteinExistence type="predicted"/>
<protein>
    <submittedName>
        <fullName evidence="2">Uncharacterized protein</fullName>
    </submittedName>
</protein>